<dbReference type="Pfam" id="PF09952">
    <property type="entry name" value="AbiEi_2"/>
    <property type="match status" value="1"/>
</dbReference>
<sequence length="288" mass="31427">MTFNEIALRPPPRSAYPLLIVGERVSRRSAAALRDAGIQFVDALGNAYLTIDDVLVELQGRTEPVGRVQARSPRAAQPRQSVNIFSARRSQVALALLTWPELATGNVRAVATAAGVSLGQAHDALTQLERAGFLVPGSRRLDRTDDLLDYWAAAYPSGLGRRLELARYHGDATTPVKVPRDDQALYLSGESAKGTILVSPATLTAYVDAVDPMLPIVNRWSASPGRVPNVFIRQKFWVSPLPEEEEPAPGGRNAPWPLVYADLIAVGDPRLNEAARDWRTRRARPGEV</sequence>
<dbReference type="InterPro" id="IPR019238">
    <property type="entry name" value="AbiEi_2"/>
</dbReference>
<keyword evidence="2" id="KW-1185">Reference proteome</keyword>
<dbReference type="EMBL" id="JBIAZU010000003">
    <property type="protein sequence ID" value="MFF5291330.1"/>
    <property type="molecule type" value="Genomic_DNA"/>
</dbReference>
<evidence type="ECO:0000313" key="2">
    <source>
        <dbReference type="Proteomes" id="UP001602245"/>
    </source>
</evidence>
<comment type="caution">
    <text evidence="1">The sequence shown here is derived from an EMBL/GenBank/DDBJ whole genome shotgun (WGS) entry which is preliminary data.</text>
</comment>
<name>A0ABW6WG34_9ACTN</name>
<reference evidence="1 2" key="1">
    <citation type="submission" date="2024-10" db="EMBL/GenBank/DDBJ databases">
        <title>The Natural Products Discovery Center: Release of the First 8490 Sequenced Strains for Exploring Actinobacteria Biosynthetic Diversity.</title>
        <authorList>
            <person name="Kalkreuter E."/>
            <person name="Kautsar S.A."/>
            <person name="Yang D."/>
            <person name="Bader C.D."/>
            <person name="Teijaro C.N."/>
            <person name="Fluegel L."/>
            <person name="Davis C.M."/>
            <person name="Simpson J.R."/>
            <person name="Lauterbach L."/>
            <person name="Steele A.D."/>
            <person name="Gui C."/>
            <person name="Meng S."/>
            <person name="Li G."/>
            <person name="Viehrig K."/>
            <person name="Ye F."/>
            <person name="Su P."/>
            <person name="Kiefer A.F."/>
            <person name="Nichols A."/>
            <person name="Cepeda A.J."/>
            <person name="Yan W."/>
            <person name="Fan B."/>
            <person name="Jiang Y."/>
            <person name="Adhikari A."/>
            <person name="Zheng C.-J."/>
            <person name="Schuster L."/>
            <person name="Cowan T.M."/>
            <person name="Smanski M.J."/>
            <person name="Chevrette M.G."/>
            <person name="De Carvalho L.P.S."/>
            <person name="Shen B."/>
        </authorList>
    </citation>
    <scope>NUCLEOTIDE SEQUENCE [LARGE SCALE GENOMIC DNA]</scope>
    <source>
        <strain evidence="1 2">NPDC000087</strain>
    </source>
</reference>
<protein>
    <submittedName>
        <fullName evidence="1">Type IV toxin-antitoxin system AbiEi family antitoxin</fullName>
    </submittedName>
</protein>
<organism evidence="1 2">
    <name type="scientific">Paractinoplanes globisporus</name>
    <dbReference type="NCBI Taxonomy" id="113565"/>
    <lineage>
        <taxon>Bacteria</taxon>
        <taxon>Bacillati</taxon>
        <taxon>Actinomycetota</taxon>
        <taxon>Actinomycetes</taxon>
        <taxon>Micromonosporales</taxon>
        <taxon>Micromonosporaceae</taxon>
        <taxon>Paractinoplanes</taxon>
    </lineage>
</organism>
<accession>A0ABW6WG34</accession>
<dbReference type="RefSeq" id="WP_020515698.1">
    <property type="nucleotide sequence ID" value="NZ_JBIAZU010000003.1"/>
</dbReference>
<gene>
    <name evidence="1" type="ORF">ACFY35_17960</name>
</gene>
<proteinExistence type="predicted"/>
<dbReference type="Proteomes" id="UP001602245">
    <property type="component" value="Unassembled WGS sequence"/>
</dbReference>
<evidence type="ECO:0000313" key="1">
    <source>
        <dbReference type="EMBL" id="MFF5291330.1"/>
    </source>
</evidence>